<dbReference type="InterPro" id="IPR000687">
    <property type="entry name" value="RIO_kinase"/>
</dbReference>
<evidence type="ECO:0000256" key="7">
    <source>
        <dbReference type="ARBA" id="ARBA00022777"/>
    </source>
</evidence>
<comment type="catalytic activity">
    <reaction evidence="11">
        <text>L-seryl-[protein] + ATP = O-phospho-L-seryl-[protein] + ADP + H(+)</text>
        <dbReference type="Rhea" id="RHEA:17989"/>
        <dbReference type="Rhea" id="RHEA-COMP:9863"/>
        <dbReference type="Rhea" id="RHEA-COMP:11604"/>
        <dbReference type="ChEBI" id="CHEBI:15378"/>
        <dbReference type="ChEBI" id="CHEBI:29999"/>
        <dbReference type="ChEBI" id="CHEBI:30616"/>
        <dbReference type="ChEBI" id="CHEBI:83421"/>
        <dbReference type="ChEBI" id="CHEBI:456216"/>
        <dbReference type="EC" id="2.7.11.1"/>
    </reaction>
</comment>
<evidence type="ECO:0000256" key="9">
    <source>
        <dbReference type="ARBA" id="ARBA00022842"/>
    </source>
</evidence>
<comment type="similarity">
    <text evidence="1">Belongs to the protein kinase superfamily. RIO-type Ser/Thr kinase family.</text>
</comment>
<dbReference type="GO" id="GO:0005524">
    <property type="term" value="F:ATP binding"/>
    <property type="evidence" value="ECO:0007669"/>
    <property type="project" value="UniProtKB-KW"/>
</dbReference>
<dbReference type="GO" id="GO:0004674">
    <property type="term" value="F:protein serine/threonine kinase activity"/>
    <property type="evidence" value="ECO:0007669"/>
    <property type="project" value="UniProtKB-KW"/>
</dbReference>
<dbReference type="PANTHER" id="PTHR45723">
    <property type="entry name" value="SERINE/THREONINE-PROTEIN KINASE RIO1"/>
    <property type="match status" value="1"/>
</dbReference>
<keyword evidence="6" id="KW-0547">Nucleotide-binding</keyword>
<evidence type="ECO:0000256" key="3">
    <source>
        <dbReference type="ARBA" id="ARBA00022527"/>
    </source>
</evidence>
<dbReference type="InterPro" id="IPR011009">
    <property type="entry name" value="Kinase-like_dom_sf"/>
</dbReference>
<dbReference type="Pfam" id="PF01163">
    <property type="entry name" value="RIO1"/>
    <property type="match status" value="1"/>
</dbReference>
<dbReference type="PROSITE" id="PS50011">
    <property type="entry name" value="PROTEIN_KINASE_DOM"/>
    <property type="match status" value="1"/>
</dbReference>
<evidence type="ECO:0000313" key="14">
    <source>
        <dbReference type="Proteomes" id="UP000288215"/>
    </source>
</evidence>
<dbReference type="CDD" id="cd05145">
    <property type="entry name" value="RIO1_like"/>
    <property type="match status" value="1"/>
</dbReference>
<sequence length="260" mass="29868">MGEDHDALARREELRVDRIRSKRTKDEDLFKTVEEVFDVKTVMALYQMINNGPIDRVFGAVKAGKESRIYWAKGKSGEDLAVKIYLTSSMEFKKSIRQYIQGDPRFKDSKDYRKLIYTWAQKEFKNLSQAYVAGVRVPKPIHVSQNILVMEFIGKGGEPAPILKNLSGDEISSQIYEDTMGMLDRLYRDAGLVHADLSEYNIMVHEGKVYFIDLGQAVLKTHPMAEAFLSRDVGNLIRFFEKKGLNPPDPESVIKWLKRQ</sequence>
<dbReference type="EC" id="2.7.11.1" evidence="2"/>
<dbReference type="Gene3D" id="3.30.200.20">
    <property type="entry name" value="Phosphorylase Kinase, domain 1"/>
    <property type="match status" value="1"/>
</dbReference>
<evidence type="ECO:0000256" key="4">
    <source>
        <dbReference type="ARBA" id="ARBA00022679"/>
    </source>
</evidence>
<comment type="caution">
    <text evidence="13">The sequence shown here is derived from an EMBL/GenBank/DDBJ whole genome shotgun (WGS) entry which is preliminary data.</text>
</comment>
<evidence type="ECO:0000256" key="5">
    <source>
        <dbReference type="ARBA" id="ARBA00022723"/>
    </source>
</evidence>
<evidence type="ECO:0000256" key="2">
    <source>
        <dbReference type="ARBA" id="ARBA00012513"/>
    </source>
</evidence>
<dbReference type="PROSITE" id="PS00109">
    <property type="entry name" value="PROTEIN_KINASE_TYR"/>
    <property type="match status" value="1"/>
</dbReference>
<evidence type="ECO:0000256" key="1">
    <source>
        <dbReference type="ARBA" id="ARBA00009196"/>
    </source>
</evidence>
<dbReference type="SUPFAM" id="SSF56112">
    <property type="entry name" value="Protein kinase-like (PK-like)"/>
    <property type="match status" value="1"/>
</dbReference>
<evidence type="ECO:0000256" key="11">
    <source>
        <dbReference type="ARBA" id="ARBA00048679"/>
    </source>
</evidence>
<dbReference type="InterPro" id="IPR051272">
    <property type="entry name" value="RIO-type_Ser/Thr_kinase"/>
</dbReference>
<accession>A0A3S3S708</accession>
<keyword evidence="9" id="KW-0460">Magnesium</keyword>
<evidence type="ECO:0000256" key="10">
    <source>
        <dbReference type="ARBA" id="ARBA00047899"/>
    </source>
</evidence>
<dbReference type="InterPro" id="IPR018934">
    <property type="entry name" value="RIO_dom"/>
</dbReference>
<dbReference type="Proteomes" id="UP000288215">
    <property type="component" value="Unassembled WGS sequence"/>
</dbReference>
<keyword evidence="3" id="KW-0723">Serine/threonine-protein kinase</keyword>
<dbReference type="AlphaFoldDB" id="A0A3S3S708"/>
<dbReference type="InterPro" id="IPR000719">
    <property type="entry name" value="Prot_kinase_dom"/>
</dbReference>
<reference evidence="13 14" key="1">
    <citation type="submission" date="2018-12" db="EMBL/GenBank/DDBJ databases">
        <title>The complete genome of the methanogenic archaea of the candidate phylum Verstraetearchaeota, obtained from the metagenome of underground thermal water.</title>
        <authorList>
            <person name="Kadnikov V.V."/>
            <person name="Mardanov A.V."/>
            <person name="Beletsky A.V."/>
            <person name="Karnachuk O.V."/>
            <person name="Ravin N.V."/>
        </authorList>
    </citation>
    <scope>NUCLEOTIDE SEQUENCE [LARGE SCALE GENOMIC DNA]</scope>
    <source>
        <strain evidence="13">Ch88</strain>
    </source>
</reference>
<keyword evidence="5" id="KW-0479">Metal-binding</keyword>
<evidence type="ECO:0000256" key="8">
    <source>
        <dbReference type="ARBA" id="ARBA00022840"/>
    </source>
</evidence>
<dbReference type="GO" id="GO:0046872">
    <property type="term" value="F:metal ion binding"/>
    <property type="evidence" value="ECO:0007669"/>
    <property type="project" value="UniProtKB-KW"/>
</dbReference>
<gene>
    <name evidence="13" type="ORF">Metus_1650</name>
</gene>
<evidence type="ECO:0000313" key="13">
    <source>
        <dbReference type="EMBL" id="RWX72791.1"/>
    </source>
</evidence>
<dbReference type="SMART" id="SM00090">
    <property type="entry name" value="RIO"/>
    <property type="match status" value="1"/>
</dbReference>
<evidence type="ECO:0000259" key="12">
    <source>
        <dbReference type="PROSITE" id="PS50011"/>
    </source>
</evidence>
<proteinExistence type="inferred from homology"/>
<keyword evidence="4" id="KW-0808">Transferase</keyword>
<keyword evidence="8" id="KW-0067">ATP-binding</keyword>
<evidence type="ECO:0000256" key="6">
    <source>
        <dbReference type="ARBA" id="ARBA00022741"/>
    </source>
</evidence>
<dbReference type="Gene3D" id="1.10.510.10">
    <property type="entry name" value="Transferase(Phosphotransferase) domain 1"/>
    <property type="match status" value="1"/>
</dbReference>
<dbReference type="EMBL" id="RXGA01000004">
    <property type="protein sequence ID" value="RWX72791.1"/>
    <property type="molecule type" value="Genomic_DNA"/>
</dbReference>
<organism evidence="13 14">
    <name type="scientific">Methanosuratincola subterraneus</name>
    <dbReference type="NCBI Taxonomy" id="2593994"/>
    <lineage>
        <taxon>Archaea</taxon>
        <taxon>Thermoproteota</taxon>
        <taxon>Methanosuratincolia</taxon>
        <taxon>Candidatus Methanomethylicales</taxon>
        <taxon>Candidatus Methanomethylicaceae</taxon>
        <taxon>Candidatus Methanosuratincola (ex Vanwonterghem et al. 2016)</taxon>
    </lineage>
</organism>
<name>A0A3S3S708_METS7</name>
<protein>
    <recommendedName>
        <fullName evidence="2">non-specific serine/threonine protein kinase</fullName>
        <ecNumber evidence="2">2.7.11.1</ecNumber>
    </recommendedName>
</protein>
<dbReference type="InterPro" id="IPR018935">
    <property type="entry name" value="RIO_kinase_CS"/>
</dbReference>
<dbReference type="InterPro" id="IPR008266">
    <property type="entry name" value="Tyr_kinase_AS"/>
</dbReference>
<feature type="domain" description="Protein kinase" evidence="12">
    <location>
        <begin position="43"/>
        <end position="260"/>
    </location>
</feature>
<dbReference type="PROSITE" id="PS01245">
    <property type="entry name" value="RIO1"/>
    <property type="match status" value="1"/>
</dbReference>
<keyword evidence="7 13" id="KW-0418">Kinase</keyword>
<comment type="catalytic activity">
    <reaction evidence="10">
        <text>L-threonyl-[protein] + ATP = O-phospho-L-threonyl-[protein] + ADP + H(+)</text>
        <dbReference type="Rhea" id="RHEA:46608"/>
        <dbReference type="Rhea" id="RHEA-COMP:11060"/>
        <dbReference type="Rhea" id="RHEA-COMP:11605"/>
        <dbReference type="ChEBI" id="CHEBI:15378"/>
        <dbReference type="ChEBI" id="CHEBI:30013"/>
        <dbReference type="ChEBI" id="CHEBI:30616"/>
        <dbReference type="ChEBI" id="CHEBI:61977"/>
        <dbReference type="ChEBI" id="CHEBI:456216"/>
        <dbReference type="EC" id="2.7.11.1"/>
    </reaction>
</comment>